<evidence type="ECO:0000313" key="2">
    <source>
        <dbReference type="Proteomes" id="UP001596473"/>
    </source>
</evidence>
<dbReference type="Proteomes" id="UP001596473">
    <property type="component" value="Unassembled WGS sequence"/>
</dbReference>
<accession>A0ABW2R2S9</accession>
<dbReference type="SUPFAM" id="SSF111069">
    <property type="entry name" value="Hypothetical protein yfbM"/>
    <property type="match status" value="1"/>
</dbReference>
<protein>
    <submittedName>
        <fullName evidence="1">YfbM family protein</fullName>
    </submittedName>
</protein>
<reference evidence="2" key="1">
    <citation type="journal article" date="2019" name="Int. J. Syst. Evol. Microbiol.">
        <title>The Global Catalogue of Microorganisms (GCM) 10K type strain sequencing project: providing services to taxonomists for standard genome sequencing and annotation.</title>
        <authorList>
            <consortium name="The Broad Institute Genomics Platform"/>
            <consortium name="The Broad Institute Genome Sequencing Center for Infectious Disease"/>
            <person name="Wu L."/>
            <person name="Ma J."/>
        </authorList>
    </citation>
    <scope>NUCLEOTIDE SEQUENCE [LARGE SCALE GENOMIC DNA]</scope>
    <source>
        <strain evidence="2">CCUG 62945</strain>
    </source>
</reference>
<dbReference type="Pfam" id="PF08974">
    <property type="entry name" value="DUF1877"/>
    <property type="match status" value="1"/>
</dbReference>
<dbReference type="EMBL" id="JBHTBQ010000046">
    <property type="protein sequence ID" value="MFC7422208.1"/>
    <property type="molecule type" value="Genomic_DNA"/>
</dbReference>
<proteinExistence type="predicted"/>
<sequence length="159" mass="17118">MSMIACFLAISQDELDALYDESGEIAAVLDGEYAAQIIDIDKAWHGIHFMLTENSSASSPLAHAVLGIKKIGEEDVGYGPAHGISAASVKKIAEALNGISEEAFRAMFDAEAMTNAEIYPDIWDKDDEALVFLLTHFEVLKGFYADTAKAGKAAISFLN</sequence>
<dbReference type="Gene3D" id="3.40.1760.10">
    <property type="entry name" value="YfbM-like super family"/>
    <property type="match status" value="1"/>
</dbReference>
<dbReference type="InterPro" id="IPR035944">
    <property type="entry name" value="YfbM-like_sf"/>
</dbReference>
<keyword evidence="2" id="KW-1185">Reference proteome</keyword>
<evidence type="ECO:0000313" key="1">
    <source>
        <dbReference type="EMBL" id="MFC7422208.1"/>
    </source>
</evidence>
<name>A0ABW2R2S9_9NEIS</name>
<gene>
    <name evidence="1" type="ORF">ACFQNF_20320</name>
</gene>
<comment type="caution">
    <text evidence="1">The sequence shown here is derived from an EMBL/GenBank/DDBJ whole genome shotgun (WGS) entry which is preliminary data.</text>
</comment>
<organism evidence="1 2">
    <name type="scientific">Iodobacter arcticus</name>
    <dbReference type="NCBI Taxonomy" id="590593"/>
    <lineage>
        <taxon>Bacteria</taxon>
        <taxon>Pseudomonadati</taxon>
        <taxon>Pseudomonadota</taxon>
        <taxon>Betaproteobacteria</taxon>
        <taxon>Neisseriales</taxon>
        <taxon>Chitinibacteraceae</taxon>
        <taxon>Iodobacter</taxon>
    </lineage>
</organism>
<dbReference type="InterPro" id="IPR015068">
    <property type="entry name" value="DUF1877"/>
</dbReference>
<dbReference type="RefSeq" id="WP_380190145.1">
    <property type="nucleotide sequence ID" value="NZ_JBHTBQ010000046.1"/>
</dbReference>